<evidence type="ECO:0000313" key="3">
    <source>
        <dbReference type="Proteomes" id="UP000499080"/>
    </source>
</evidence>
<feature type="chain" id="PRO_5021284483" evidence="1">
    <location>
        <begin position="20"/>
        <end position="74"/>
    </location>
</feature>
<feature type="non-terminal residue" evidence="2">
    <location>
        <position position="1"/>
    </location>
</feature>
<gene>
    <name evidence="2" type="ORF">AVEN_270955_1</name>
</gene>
<accession>A0A4Y2WRD4</accession>
<organism evidence="2 3">
    <name type="scientific">Araneus ventricosus</name>
    <name type="common">Orbweaver spider</name>
    <name type="synonym">Epeira ventricosa</name>
    <dbReference type="NCBI Taxonomy" id="182803"/>
    <lineage>
        <taxon>Eukaryota</taxon>
        <taxon>Metazoa</taxon>
        <taxon>Ecdysozoa</taxon>
        <taxon>Arthropoda</taxon>
        <taxon>Chelicerata</taxon>
        <taxon>Arachnida</taxon>
        <taxon>Araneae</taxon>
        <taxon>Araneomorphae</taxon>
        <taxon>Entelegynae</taxon>
        <taxon>Araneoidea</taxon>
        <taxon>Araneidae</taxon>
        <taxon>Araneus</taxon>
    </lineage>
</organism>
<dbReference type="Proteomes" id="UP000499080">
    <property type="component" value="Unassembled WGS sequence"/>
</dbReference>
<sequence length="74" mass="8595">HVLIQLTCCCAILMLKSNAYFARESEEDAGNVQLDVTWYGQLFDSIGDIYVDNEQNRYKATKRTWVKYLPESEV</sequence>
<name>A0A4Y2WRD4_ARAVE</name>
<protein>
    <submittedName>
        <fullName evidence="2">Uncharacterized protein</fullName>
    </submittedName>
</protein>
<dbReference type="AlphaFoldDB" id="A0A4Y2WRD4"/>
<dbReference type="EMBL" id="BGPR01064293">
    <property type="protein sequence ID" value="GBO39296.1"/>
    <property type="molecule type" value="Genomic_DNA"/>
</dbReference>
<feature type="signal peptide" evidence="1">
    <location>
        <begin position="1"/>
        <end position="19"/>
    </location>
</feature>
<evidence type="ECO:0000313" key="2">
    <source>
        <dbReference type="EMBL" id="GBO39296.1"/>
    </source>
</evidence>
<comment type="caution">
    <text evidence="2">The sequence shown here is derived from an EMBL/GenBank/DDBJ whole genome shotgun (WGS) entry which is preliminary data.</text>
</comment>
<keyword evidence="3" id="KW-1185">Reference proteome</keyword>
<reference evidence="2 3" key="1">
    <citation type="journal article" date="2019" name="Sci. Rep.">
        <title>Orb-weaving spider Araneus ventricosus genome elucidates the spidroin gene catalogue.</title>
        <authorList>
            <person name="Kono N."/>
            <person name="Nakamura H."/>
            <person name="Ohtoshi R."/>
            <person name="Moran D.A.P."/>
            <person name="Shinohara A."/>
            <person name="Yoshida Y."/>
            <person name="Fujiwara M."/>
            <person name="Mori M."/>
            <person name="Tomita M."/>
            <person name="Arakawa K."/>
        </authorList>
    </citation>
    <scope>NUCLEOTIDE SEQUENCE [LARGE SCALE GENOMIC DNA]</scope>
</reference>
<proteinExistence type="predicted"/>
<evidence type="ECO:0000256" key="1">
    <source>
        <dbReference type="SAM" id="SignalP"/>
    </source>
</evidence>
<keyword evidence="1" id="KW-0732">Signal</keyword>